<dbReference type="CDD" id="cd00501">
    <property type="entry name" value="Peptidase_C15"/>
    <property type="match status" value="1"/>
</dbReference>
<organism evidence="7 8">
    <name type="scientific">Corynebacterium massiliense DSM 45435</name>
    <dbReference type="NCBI Taxonomy" id="1121364"/>
    <lineage>
        <taxon>Bacteria</taxon>
        <taxon>Bacillati</taxon>
        <taxon>Actinomycetota</taxon>
        <taxon>Actinomycetes</taxon>
        <taxon>Mycobacteriales</taxon>
        <taxon>Corynebacteriaceae</taxon>
        <taxon>Corynebacterium</taxon>
    </lineage>
</organism>
<dbReference type="InterPro" id="IPR033694">
    <property type="entry name" value="PGPEP1_Cys_AS"/>
</dbReference>
<comment type="similarity">
    <text evidence="1">Belongs to the peptidase C15 family.</text>
</comment>
<keyword evidence="5" id="KW-0788">Thiol protease</keyword>
<evidence type="ECO:0000256" key="4">
    <source>
        <dbReference type="ARBA" id="ARBA00022801"/>
    </source>
</evidence>
<keyword evidence="3" id="KW-0645">Protease</keyword>
<dbReference type="InterPro" id="IPR016125">
    <property type="entry name" value="Peptidase_C15-like"/>
</dbReference>
<dbReference type="PANTHER" id="PTHR23402:SF1">
    <property type="entry name" value="PYROGLUTAMYL-PEPTIDASE I"/>
    <property type="match status" value="1"/>
</dbReference>
<gene>
    <name evidence="7" type="primary">pcp</name>
    <name evidence="7" type="ORF">CMASS_03890</name>
</gene>
<evidence type="ECO:0000256" key="3">
    <source>
        <dbReference type="ARBA" id="ARBA00022670"/>
    </source>
</evidence>
<keyword evidence="8" id="KW-1185">Reference proteome</keyword>
<comment type="catalytic activity">
    <reaction evidence="6">
        <text>Release of an N-terminal pyroglutamyl group from a polypeptide, the second amino acid generally not being Pro.</text>
        <dbReference type="EC" id="3.4.19.3"/>
    </reaction>
</comment>
<name>A0ABY7U6A8_9CORY</name>
<sequence length="215" mass="22561">MTAPSHRILLTGFGPFGQSTFNPTIGAVESLAERSDVITAILPVEYRAATRRIRELIHDHAPDAIVSLGLAEPRSTLSVERVAINLAEARIPDNSGYQPQDTALADAPSPAAYFSTLPVKRLVQALADADVPGSLSYTAGTFVCNAVMYAALDETAGTDVLSGFIHVPQALGHETSETTGTPLAQDTINRGVAAALDVLFSTDQVSTNGNFGALQ</sequence>
<dbReference type="GO" id="GO:0016920">
    <property type="term" value="F:pyroglutamyl-peptidase activity"/>
    <property type="evidence" value="ECO:0007669"/>
    <property type="project" value="UniProtKB-EC"/>
</dbReference>
<dbReference type="EC" id="3.4.19.3" evidence="6"/>
<dbReference type="PRINTS" id="PR00706">
    <property type="entry name" value="PYROGLUPTASE"/>
</dbReference>
<evidence type="ECO:0000256" key="6">
    <source>
        <dbReference type="PROSITE-ProRule" id="PRU10077"/>
    </source>
</evidence>
<keyword evidence="4 7" id="KW-0378">Hydrolase</keyword>
<dbReference type="InterPro" id="IPR036440">
    <property type="entry name" value="Peptidase_C15-like_sf"/>
</dbReference>
<dbReference type="Pfam" id="PF01470">
    <property type="entry name" value="Peptidase_C15"/>
    <property type="match status" value="1"/>
</dbReference>
<evidence type="ECO:0000256" key="5">
    <source>
        <dbReference type="ARBA" id="ARBA00022807"/>
    </source>
</evidence>
<dbReference type="PANTHER" id="PTHR23402">
    <property type="entry name" value="PROTEASE FAMILY C15 PYROGLUTAMYL-PEPTIDASE I-RELATED"/>
    <property type="match status" value="1"/>
</dbReference>
<dbReference type="SUPFAM" id="SSF53182">
    <property type="entry name" value="Pyrrolidone carboxyl peptidase (pyroglutamate aminopeptidase)"/>
    <property type="match status" value="1"/>
</dbReference>
<dbReference type="InterPro" id="IPR000816">
    <property type="entry name" value="Peptidase_C15"/>
</dbReference>
<dbReference type="PIRSF" id="PIRSF015592">
    <property type="entry name" value="Prld-crbxl_pptds"/>
    <property type="match status" value="1"/>
</dbReference>
<evidence type="ECO:0000313" key="8">
    <source>
        <dbReference type="Proteomes" id="UP001220064"/>
    </source>
</evidence>
<reference evidence="7 8" key="1">
    <citation type="submission" date="2020-10" db="EMBL/GenBank/DDBJ databases">
        <title>Complete genome sequence of Corynebacterium massiliense DSM 45435, type strain of Corynebacterium massiliense.</title>
        <authorList>
            <person name="Busche T."/>
            <person name="Kalinowski J."/>
            <person name="Ruckert C."/>
        </authorList>
    </citation>
    <scope>NUCLEOTIDE SEQUENCE [LARGE SCALE GENOMIC DNA]</scope>
    <source>
        <strain evidence="7 8">DSM 45435</strain>
    </source>
</reference>
<keyword evidence="2" id="KW-0963">Cytoplasm</keyword>
<evidence type="ECO:0000256" key="1">
    <source>
        <dbReference type="ARBA" id="ARBA00006641"/>
    </source>
</evidence>
<accession>A0ABY7U6A8</accession>
<dbReference type="EMBL" id="CP063189">
    <property type="protein sequence ID" value="WCZ32230.1"/>
    <property type="molecule type" value="Genomic_DNA"/>
</dbReference>
<dbReference type="RefSeq" id="WP_022862573.1">
    <property type="nucleotide sequence ID" value="NZ_ATVG01000002.1"/>
</dbReference>
<dbReference type="PROSITE" id="PS01334">
    <property type="entry name" value="PYRASE_CYS"/>
    <property type="match status" value="1"/>
</dbReference>
<proteinExistence type="inferred from homology"/>
<dbReference type="Gene3D" id="3.40.630.20">
    <property type="entry name" value="Peptidase C15, pyroglutamyl peptidase I-like"/>
    <property type="match status" value="1"/>
</dbReference>
<protein>
    <recommendedName>
        <fullName evidence="6">Pyroglutamyl-peptidase I</fullName>
        <ecNumber evidence="6">3.4.19.3</ecNumber>
    </recommendedName>
</protein>
<evidence type="ECO:0000256" key="2">
    <source>
        <dbReference type="ARBA" id="ARBA00022490"/>
    </source>
</evidence>
<evidence type="ECO:0000313" key="7">
    <source>
        <dbReference type="EMBL" id="WCZ32230.1"/>
    </source>
</evidence>
<dbReference type="Proteomes" id="UP001220064">
    <property type="component" value="Chromosome"/>
</dbReference>
<feature type="active site" evidence="6">
    <location>
        <position position="144"/>
    </location>
</feature>